<name>A0A9K3D980_9EUKA</name>
<dbReference type="AlphaFoldDB" id="A0A9K3D980"/>
<dbReference type="GO" id="GO:0034314">
    <property type="term" value="P:Arp2/3 complex-mediated actin nucleation"/>
    <property type="evidence" value="ECO:0007669"/>
    <property type="project" value="InterPro"/>
</dbReference>
<protein>
    <submittedName>
        <fullName evidence="1">Actin-related protein 2/3 complex subunit 3</fullName>
    </submittedName>
</protein>
<evidence type="ECO:0000313" key="1">
    <source>
        <dbReference type="EMBL" id="GIQ90547.1"/>
    </source>
</evidence>
<evidence type="ECO:0000313" key="2">
    <source>
        <dbReference type="Proteomes" id="UP000265618"/>
    </source>
</evidence>
<comment type="caution">
    <text evidence="1">The sequence shown here is derived from an EMBL/GenBank/DDBJ whole genome shotgun (WGS) entry which is preliminary data.</text>
</comment>
<proteinExistence type="predicted"/>
<gene>
    <name evidence="1" type="ORF">KIPB_013378</name>
</gene>
<organism evidence="1 2">
    <name type="scientific">Kipferlia bialata</name>
    <dbReference type="NCBI Taxonomy" id="797122"/>
    <lineage>
        <taxon>Eukaryota</taxon>
        <taxon>Metamonada</taxon>
        <taxon>Carpediemonas-like organisms</taxon>
        <taxon>Kipferlia</taxon>
    </lineage>
</organism>
<dbReference type="GO" id="GO:0030833">
    <property type="term" value="P:regulation of actin filament polymerization"/>
    <property type="evidence" value="ECO:0007669"/>
    <property type="project" value="InterPro"/>
</dbReference>
<reference evidence="1 2" key="1">
    <citation type="journal article" date="2018" name="PLoS ONE">
        <title>The draft genome of Kipferlia bialata reveals reductive genome evolution in fornicate parasites.</title>
        <authorList>
            <person name="Tanifuji G."/>
            <person name="Takabayashi S."/>
            <person name="Kume K."/>
            <person name="Takagi M."/>
            <person name="Nakayama T."/>
            <person name="Kamikawa R."/>
            <person name="Inagaki Y."/>
            <person name="Hashimoto T."/>
        </authorList>
    </citation>
    <scope>NUCLEOTIDE SEQUENCE [LARGE SCALE GENOMIC DNA]</scope>
    <source>
        <strain evidence="1">NY0173</strain>
    </source>
</reference>
<dbReference type="InterPro" id="IPR036753">
    <property type="entry name" value="ARPC3_sf"/>
</dbReference>
<feature type="non-terminal residue" evidence="1">
    <location>
        <position position="64"/>
    </location>
</feature>
<dbReference type="SUPFAM" id="SSF69060">
    <property type="entry name" value="Arp2/3 complex 21 kDa subunit ARPC3"/>
    <property type="match status" value="1"/>
</dbReference>
<sequence length="64" mass="7218">MEAASDAFHLADDPSAPLVCGCPLLPFKNGPGRYRSHEETDWIDSVLGWFRLNVMHLKYSPETK</sequence>
<dbReference type="Proteomes" id="UP000265618">
    <property type="component" value="Unassembled WGS sequence"/>
</dbReference>
<keyword evidence="2" id="KW-1185">Reference proteome</keyword>
<accession>A0A9K3D980</accession>
<dbReference type="EMBL" id="BDIP01006314">
    <property type="protein sequence ID" value="GIQ90547.1"/>
    <property type="molecule type" value="Genomic_DNA"/>
</dbReference>
<dbReference type="GO" id="GO:0005885">
    <property type="term" value="C:Arp2/3 protein complex"/>
    <property type="evidence" value="ECO:0007669"/>
    <property type="project" value="InterPro"/>
</dbReference>